<evidence type="ECO:0000259" key="1">
    <source>
        <dbReference type="PROSITE" id="PS51184"/>
    </source>
</evidence>
<name>A0A2I0BD79_9ASPA</name>
<dbReference type="GO" id="GO:0005634">
    <property type="term" value="C:nucleus"/>
    <property type="evidence" value="ECO:0007669"/>
    <property type="project" value="TreeGrafter"/>
</dbReference>
<dbReference type="Gene3D" id="2.60.120.650">
    <property type="entry name" value="Cupin"/>
    <property type="match status" value="1"/>
</dbReference>
<dbReference type="GO" id="GO:0016491">
    <property type="term" value="F:oxidoreductase activity"/>
    <property type="evidence" value="ECO:0007669"/>
    <property type="project" value="UniProtKB-KW"/>
</dbReference>
<sequence length="120" mass="14156">MREMMWSKEGLIRICKDVKFSVGPLEMTMEKYFAHAEIVQEERPLYLFDPRFAEKIPELNSDYEVPIYFKEDVFSVLGKERPDYRWIIFGPAGSCSSFHVDPDSTSTWTNLEKTFISTQR</sequence>
<dbReference type="SUPFAM" id="SSF51197">
    <property type="entry name" value="Clavaminate synthase-like"/>
    <property type="match status" value="1"/>
</dbReference>
<dbReference type="EC" id="1.14.11.-" evidence="2"/>
<gene>
    <name evidence="2" type="ORF">AXF42_Ash013131</name>
</gene>
<dbReference type="Proteomes" id="UP000236161">
    <property type="component" value="Unassembled WGS sequence"/>
</dbReference>
<dbReference type="InterPro" id="IPR003347">
    <property type="entry name" value="JmjC_dom"/>
</dbReference>
<dbReference type="PANTHER" id="PTHR12480">
    <property type="entry name" value="ARGININE DEMETHYLASE AND LYSYL-HYDROXYLASE JMJD"/>
    <property type="match status" value="1"/>
</dbReference>
<protein>
    <submittedName>
        <fullName evidence="2">F-box protein</fullName>
        <ecNumber evidence="2">1.14.11.-</ecNumber>
    </submittedName>
</protein>
<dbReference type="PANTHER" id="PTHR12480:SF21">
    <property type="entry name" value="JMJC DOMAIN-CONTAINING PROTEIN 8"/>
    <property type="match status" value="1"/>
</dbReference>
<feature type="domain" description="JmjC" evidence="1">
    <location>
        <begin position="54"/>
        <end position="120"/>
    </location>
</feature>
<evidence type="ECO:0000313" key="3">
    <source>
        <dbReference type="Proteomes" id="UP000236161"/>
    </source>
</evidence>
<dbReference type="InterPro" id="IPR050910">
    <property type="entry name" value="JMJD6_ArgDemeth/LysHydrox"/>
</dbReference>
<dbReference type="AlphaFoldDB" id="A0A2I0BD79"/>
<evidence type="ECO:0000313" key="2">
    <source>
        <dbReference type="EMBL" id="PKA65716.1"/>
    </source>
</evidence>
<organism evidence="2 3">
    <name type="scientific">Apostasia shenzhenica</name>
    <dbReference type="NCBI Taxonomy" id="1088818"/>
    <lineage>
        <taxon>Eukaryota</taxon>
        <taxon>Viridiplantae</taxon>
        <taxon>Streptophyta</taxon>
        <taxon>Embryophyta</taxon>
        <taxon>Tracheophyta</taxon>
        <taxon>Spermatophyta</taxon>
        <taxon>Magnoliopsida</taxon>
        <taxon>Liliopsida</taxon>
        <taxon>Asparagales</taxon>
        <taxon>Orchidaceae</taxon>
        <taxon>Apostasioideae</taxon>
        <taxon>Apostasia</taxon>
    </lineage>
</organism>
<keyword evidence="2" id="KW-0560">Oxidoreductase</keyword>
<proteinExistence type="predicted"/>
<reference evidence="2 3" key="1">
    <citation type="journal article" date="2017" name="Nature">
        <title>The Apostasia genome and the evolution of orchids.</title>
        <authorList>
            <person name="Zhang G.Q."/>
            <person name="Liu K.W."/>
            <person name="Li Z."/>
            <person name="Lohaus R."/>
            <person name="Hsiao Y.Y."/>
            <person name="Niu S.C."/>
            <person name="Wang J.Y."/>
            <person name="Lin Y.C."/>
            <person name="Xu Q."/>
            <person name="Chen L.J."/>
            <person name="Yoshida K."/>
            <person name="Fujiwara S."/>
            <person name="Wang Z.W."/>
            <person name="Zhang Y.Q."/>
            <person name="Mitsuda N."/>
            <person name="Wang M."/>
            <person name="Liu G.H."/>
            <person name="Pecoraro L."/>
            <person name="Huang H.X."/>
            <person name="Xiao X.J."/>
            <person name="Lin M."/>
            <person name="Wu X.Y."/>
            <person name="Wu W.L."/>
            <person name="Chen Y.Y."/>
            <person name="Chang S.B."/>
            <person name="Sakamoto S."/>
            <person name="Ohme-Takagi M."/>
            <person name="Yagi M."/>
            <person name="Zeng S.J."/>
            <person name="Shen C.Y."/>
            <person name="Yeh C.M."/>
            <person name="Luo Y.B."/>
            <person name="Tsai W.C."/>
            <person name="Van de Peer Y."/>
            <person name="Liu Z.J."/>
        </authorList>
    </citation>
    <scope>NUCLEOTIDE SEQUENCE [LARGE SCALE GENOMIC DNA]</scope>
    <source>
        <strain evidence="3">cv. Shenzhen</strain>
        <tissue evidence="2">Stem</tissue>
    </source>
</reference>
<dbReference type="STRING" id="1088818.A0A2I0BD79"/>
<dbReference type="EMBL" id="KZ451890">
    <property type="protein sequence ID" value="PKA65716.1"/>
    <property type="molecule type" value="Genomic_DNA"/>
</dbReference>
<accession>A0A2I0BD79</accession>
<dbReference type="OrthoDB" id="424465at2759"/>
<keyword evidence="3" id="KW-1185">Reference proteome</keyword>
<dbReference type="PROSITE" id="PS51184">
    <property type="entry name" value="JMJC"/>
    <property type="match status" value="1"/>
</dbReference>
<dbReference type="GO" id="GO:0000987">
    <property type="term" value="F:cis-regulatory region sequence-specific DNA binding"/>
    <property type="evidence" value="ECO:0007669"/>
    <property type="project" value="TreeGrafter"/>
</dbReference>